<reference evidence="5 6" key="1">
    <citation type="journal article" date="2021" name="DNA Res.">
        <title>Genome analysis of Candida subhashii reveals its hybrid nature and dual mitochondrial genome conformations.</title>
        <authorList>
            <person name="Mixao V."/>
            <person name="Hegedusova E."/>
            <person name="Saus E."/>
            <person name="Pryszcz L.P."/>
            <person name="Cillingova A."/>
            <person name="Nosek J."/>
            <person name="Gabaldon T."/>
        </authorList>
    </citation>
    <scope>NUCLEOTIDE SEQUENCE [LARGE SCALE GENOMIC DNA]</scope>
    <source>
        <strain evidence="5 6">CBS 10753</strain>
    </source>
</reference>
<dbReference type="InterPro" id="IPR049629">
    <property type="entry name" value="DPY30_SDC1_DD"/>
</dbReference>
<comment type="subcellular location">
    <subcellularLocation>
        <location evidence="1">Nucleus</location>
    </subcellularLocation>
</comment>
<evidence type="ECO:0000256" key="2">
    <source>
        <dbReference type="ARBA" id="ARBA00010849"/>
    </source>
</evidence>
<comment type="caution">
    <text evidence="5">The sequence shown here is derived from an EMBL/GenBank/DDBJ whole genome shotgun (WGS) entry which is preliminary data.</text>
</comment>
<dbReference type="AlphaFoldDB" id="A0A8J5QAU2"/>
<keyword evidence="6" id="KW-1185">Reference proteome</keyword>
<keyword evidence="3" id="KW-0539">Nucleus</keyword>
<dbReference type="GeneID" id="73472963"/>
<dbReference type="InterPro" id="IPR007858">
    <property type="entry name" value="Dpy-30_motif"/>
</dbReference>
<comment type="similarity">
    <text evidence="2">Belongs to the dpy-30 family.</text>
</comment>
<evidence type="ECO:0000313" key="6">
    <source>
        <dbReference type="Proteomes" id="UP000694255"/>
    </source>
</evidence>
<dbReference type="CDD" id="cd22965">
    <property type="entry name" value="DD_DPY30_SDC1"/>
    <property type="match status" value="1"/>
</dbReference>
<proteinExistence type="inferred from homology"/>
<sequence>MDSITEDSQVHQREEHNGVKEEPSTGNEAITEQSPIPTIKRPKLESREQSIDNFDKSQKQPPMHEIVGGSSVRRYLNQYLTKHLLEGLKEVGQKKPQDPLEYLGKFLIERSQELKKIEGEEE</sequence>
<gene>
    <name evidence="5" type="ORF">J8A68_006164</name>
</gene>
<organism evidence="5 6">
    <name type="scientific">[Candida] subhashii</name>
    <dbReference type="NCBI Taxonomy" id="561895"/>
    <lineage>
        <taxon>Eukaryota</taxon>
        <taxon>Fungi</taxon>
        <taxon>Dikarya</taxon>
        <taxon>Ascomycota</taxon>
        <taxon>Saccharomycotina</taxon>
        <taxon>Pichiomycetes</taxon>
        <taxon>Debaryomycetaceae</taxon>
        <taxon>Spathaspora</taxon>
    </lineage>
</organism>
<dbReference type="Proteomes" id="UP000694255">
    <property type="component" value="Unassembled WGS sequence"/>
</dbReference>
<feature type="region of interest" description="Disordered" evidence="4">
    <location>
        <begin position="1"/>
        <end position="69"/>
    </location>
</feature>
<dbReference type="EMBL" id="JAGSYN010000332">
    <property type="protein sequence ID" value="KAG7660327.1"/>
    <property type="molecule type" value="Genomic_DNA"/>
</dbReference>
<feature type="compositionally biased region" description="Basic and acidic residues" evidence="4">
    <location>
        <begin position="42"/>
        <end position="58"/>
    </location>
</feature>
<protein>
    <recommendedName>
        <fullName evidence="7">COMPASS component SDC1</fullName>
    </recommendedName>
</protein>
<evidence type="ECO:0000256" key="4">
    <source>
        <dbReference type="SAM" id="MobiDB-lite"/>
    </source>
</evidence>
<dbReference type="GO" id="GO:0005634">
    <property type="term" value="C:nucleus"/>
    <property type="evidence" value="ECO:0007669"/>
    <property type="project" value="UniProtKB-SubCell"/>
</dbReference>
<dbReference type="Pfam" id="PF05186">
    <property type="entry name" value="Dpy-30"/>
    <property type="match status" value="1"/>
</dbReference>
<evidence type="ECO:0000313" key="5">
    <source>
        <dbReference type="EMBL" id="KAG7660327.1"/>
    </source>
</evidence>
<dbReference type="OrthoDB" id="417678at2759"/>
<dbReference type="RefSeq" id="XP_049260561.1">
    <property type="nucleotide sequence ID" value="XM_049410305.1"/>
</dbReference>
<evidence type="ECO:0000256" key="1">
    <source>
        <dbReference type="ARBA" id="ARBA00004123"/>
    </source>
</evidence>
<accession>A0A8J5QAU2</accession>
<evidence type="ECO:0008006" key="7">
    <source>
        <dbReference type="Google" id="ProtNLM"/>
    </source>
</evidence>
<feature type="compositionally biased region" description="Polar residues" evidence="4">
    <location>
        <begin position="24"/>
        <end position="36"/>
    </location>
</feature>
<name>A0A8J5QAU2_9ASCO</name>
<evidence type="ECO:0000256" key="3">
    <source>
        <dbReference type="ARBA" id="ARBA00023242"/>
    </source>
</evidence>
<feature type="compositionally biased region" description="Basic and acidic residues" evidence="4">
    <location>
        <begin position="8"/>
        <end position="23"/>
    </location>
</feature>